<dbReference type="RefSeq" id="WP_169528438.1">
    <property type="nucleotide sequence ID" value="NZ_JAAMPU010000108.1"/>
</dbReference>
<feature type="signal peptide" evidence="1">
    <location>
        <begin position="1"/>
        <end position="20"/>
    </location>
</feature>
<name>A0A972JIS1_9FLAO</name>
<evidence type="ECO:0000313" key="3">
    <source>
        <dbReference type="Proteomes" id="UP000712080"/>
    </source>
</evidence>
<keyword evidence="1" id="KW-0732">Signal</keyword>
<dbReference type="Proteomes" id="UP000712080">
    <property type="component" value="Unassembled WGS sequence"/>
</dbReference>
<evidence type="ECO:0000256" key="1">
    <source>
        <dbReference type="SAM" id="SignalP"/>
    </source>
</evidence>
<dbReference type="AlphaFoldDB" id="A0A972JIS1"/>
<reference evidence="2" key="1">
    <citation type="submission" date="2020-02" db="EMBL/GenBank/DDBJ databases">
        <title>Flavobacterium sp. genome.</title>
        <authorList>
            <person name="Jung H.S."/>
            <person name="Baek J.H."/>
            <person name="Jeon C.O."/>
        </authorList>
    </citation>
    <scope>NUCLEOTIDE SEQUENCE</scope>
    <source>
        <strain evidence="2">SE-s28</strain>
    </source>
</reference>
<protein>
    <submittedName>
        <fullName evidence="2">Uncharacterized protein</fullName>
    </submittedName>
</protein>
<feature type="chain" id="PRO_5036833335" evidence="1">
    <location>
        <begin position="21"/>
        <end position="361"/>
    </location>
</feature>
<evidence type="ECO:0000313" key="2">
    <source>
        <dbReference type="EMBL" id="NMH29340.1"/>
    </source>
</evidence>
<organism evidence="2 3">
    <name type="scientific">Flavobacterium silvaticum</name>
    <dbReference type="NCBI Taxonomy" id="1852020"/>
    <lineage>
        <taxon>Bacteria</taxon>
        <taxon>Pseudomonadati</taxon>
        <taxon>Bacteroidota</taxon>
        <taxon>Flavobacteriia</taxon>
        <taxon>Flavobacteriales</taxon>
        <taxon>Flavobacteriaceae</taxon>
        <taxon>Flavobacterium</taxon>
    </lineage>
</organism>
<sequence length="361" mass="40457">MKKILYTILAIVAFLPVAKAQEAAGTIANMWSFPVIYQYDEEVTWNFDLSGTTFAQGEDVYIWIWSPSEPDAGNWENSSDFAKLTWSHDFIWTFTLTPTVYFNRTPEEIAASAGFWFRLKDDAGTKQSEVANFPYNAEYTSFFTAGEIMRSYPEHPLIDSPISILFNANLAPGFADATSVHMHSGMNTWSVLQEYQAWLPEIVEKTALKNMGNGFWKMDLIPSQYYNNIPDGFVMENITFIFVKDNWAGTTPSPDLVIYAGDFVPPPPPVFRYFPMQVSKKDFLGIIRNNNEPGINTLLYTVTAGTTTVEGSFTGGTAEIKGFINLPSALQNSTATEIHVLVKDNTNRTISEATIPLKTLD</sequence>
<keyword evidence="3" id="KW-1185">Reference proteome</keyword>
<proteinExistence type="predicted"/>
<dbReference type="EMBL" id="JAAMPU010000108">
    <property type="protein sequence ID" value="NMH29340.1"/>
    <property type="molecule type" value="Genomic_DNA"/>
</dbReference>
<comment type="caution">
    <text evidence="2">The sequence shown here is derived from an EMBL/GenBank/DDBJ whole genome shotgun (WGS) entry which is preliminary data.</text>
</comment>
<gene>
    <name evidence="2" type="ORF">G6047_14975</name>
</gene>
<accession>A0A972JIS1</accession>